<keyword evidence="5 8" id="KW-0472">Membrane</keyword>
<dbReference type="PANTHER" id="PTHR12223">
    <property type="entry name" value="VESICULAR MANNOSE-BINDING LECTIN"/>
    <property type="match status" value="1"/>
</dbReference>
<feature type="transmembrane region" description="Helical" evidence="8">
    <location>
        <begin position="398"/>
        <end position="419"/>
    </location>
</feature>
<dbReference type="GO" id="GO:0030134">
    <property type="term" value="C:COPII-coated ER to Golgi transport vesicle"/>
    <property type="evidence" value="ECO:0007669"/>
    <property type="project" value="TreeGrafter"/>
</dbReference>
<evidence type="ECO:0000256" key="3">
    <source>
        <dbReference type="ARBA" id="ARBA00022729"/>
    </source>
</evidence>
<dbReference type="InterPro" id="IPR005052">
    <property type="entry name" value="Lectin_leg"/>
</dbReference>
<comment type="subcellular location">
    <subcellularLocation>
        <location evidence="1">Membrane</location>
        <topology evidence="1">Single-pass type I membrane protein</topology>
    </subcellularLocation>
</comment>
<dbReference type="Pfam" id="PF03388">
    <property type="entry name" value="Lectin_leg-like"/>
    <property type="match status" value="1"/>
</dbReference>
<evidence type="ECO:0000256" key="5">
    <source>
        <dbReference type="ARBA" id="ARBA00023136"/>
    </source>
</evidence>
<dbReference type="PANTHER" id="PTHR12223:SF28">
    <property type="entry name" value="LECTIN, MANNOSE BINDING 1 LIKE"/>
    <property type="match status" value="1"/>
</dbReference>
<organism evidence="11 12">
    <name type="scientific">Polychaeton citri CBS 116435</name>
    <dbReference type="NCBI Taxonomy" id="1314669"/>
    <lineage>
        <taxon>Eukaryota</taxon>
        <taxon>Fungi</taxon>
        <taxon>Dikarya</taxon>
        <taxon>Ascomycota</taxon>
        <taxon>Pezizomycotina</taxon>
        <taxon>Dothideomycetes</taxon>
        <taxon>Dothideomycetidae</taxon>
        <taxon>Capnodiales</taxon>
        <taxon>Capnodiaceae</taxon>
        <taxon>Polychaeton</taxon>
    </lineage>
</organism>
<name>A0A9P4URQ6_9PEZI</name>
<accession>A0A9P4URQ6</accession>
<dbReference type="AlphaFoldDB" id="A0A9P4URQ6"/>
<keyword evidence="12" id="KW-1185">Reference proteome</keyword>
<proteinExistence type="predicted"/>
<dbReference type="Gene3D" id="1.10.287.1490">
    <property type="match status" value="1"/>
</dbReference>
<feature type="compositionally biased region" description="Low complexity" evidence="7">
    <location>
        <begin position="247"/>
        <end position="261"/>
    </location>
</feature>
<evidence type="ECO:0000313" key="11">
    <source>
        <dbReference type="EMBL" id="KAF2724169.1"/>
    </source>
</evidence>
<keyword evidence="6" id="KW-0175">Coiled coil</keyword>
<protein>
    <submittedName>
        <fullName evidence="11">Lectin family integral membrane protein</fullName>
    </submittedName>
</protein>
<dbReference type="InterPro" id="IPR013320">
    <property type="entry name" value="ConA-like_dom_sf"/>
</dbReference>
<keyword evidence="3 9" id="KW-0732">Signal</keyword>
<comment type="caution">
    <text evidence="11">The sequence shown here is derived from an EMBL/GenBank/DDBJ whole genome shotgun (WGS) entry which is preliminary data.</text>
</comment>
<evidence type="ECO:0000256" key="2">
    <source>
        <dbReference type="ARBA" id="ARBA00022692"/>
    </source>
</evidence>
<dbReference type="EMBL" id="MU003773">
    <property type="protein sequence ID" value="KAF2724169.1"/>
    <property type="molecule type" value="Genomic_DNA"/>
</dbReference>
<feature type="chain" id="PRO_5040235052" evidence="9">
    <location>
        <begin position="22"/>
        <end position="431"/>
    </location>
</feature>
<dbReference type="GO" id="GO:0006888">
    <property type="term" value="P:endoplasmic reticulum to Golgi vesicle-mediated transport"/>
    <property type="evidence" value="ECO:0007669"/>
    <property type="project" value="TreeGrafter"/>
</dbReference>
<evidence type="ECO:0000256" key="4">
    <source>
        <dbReference type="ARBA" id="ARBA00022989"/>
    </source>
</evidence>
<dbReference type="OrthoDB" id="10265193at2759"/>
<dbReference type="SUPFAM" id="SSF49899">
    <property type="entry name" value="Concanavalin A-like lectins/glucanases"/>
    <property type="match status" value="1"/>
</dbReference>
<keyword evidence="2 8" id="KW-0812">Transmembrane</keyword>
<evidence type="ECO:0000256" key="6">
    <source>
        <dbReference type="SAM" id="Coils"/>
    </source>
</evidence>
<evidence type="ECO:0000256" key="1">
    <source>
        <dbReference type="ARBA" id="ARBA00004479"/>
    </source>
</evidence>
<evidence type="ECO:0000256" key="7">
    <source>
        <dbReference type="SAM" id="MobiDB-lite"/>
    </source>
</evidence>
<reference evidence="11" key="1">
    <citation type="journal article" date="2020" name="Stud. Mycol.">
        <title>101 Dothideomycetes genomes: a test case for predicting lifestyles and emergence of pathogens.</title>
        <authorList>
            <person name="Haridas S."/>
            <person name="Albert R."/>
            <person name="Binder M."/>
            <person name="Bloem J."/>
            <person name="Labutti K."/>
            <person name="Salamov A."/>
            <person name="Andreopoulos B."/>
            <person name="Baker S."/>
            <person name="Barry K."/>
            <person name="Bills G."/>
            <person name="Bluhm B."/>
            <person name="Cannon C."/>
            <person name="Castanera R."/>
            <person name="Culley D."/>
            <person name="Daum C."/>
            <person name="Ezra D."/>
            <person name="Gonzalez J."/>
            <person name="Henrissat B."/>
            <person name="Kuo A."/>
            <person name="Liang C."/>
            <person name="Lipzen A."/>
            <person name="Lutzoni F."/>
            <person name="Magnuson J."/>
            <person name="Mondo S."/>
            <person name="Nolan M."/>
            <person name="Ohm R."/>
            <person name="Pangilinan J."/>
            <person name="Park H.-J."/>
            <person name="Ramirez L."/>
            <person name="Alfaro M."/>
            <person name="Sun H."/>
            <person name="Tritt A."/>
            <person name="Yoshinaga Y."/>
            <person name="Zwiers L.-H."/>
            <person name="Turgeon B."/>
            <person name="Goodwin S."/>
            <person name="Spatafora J."/>
            <person name="Crous P."/>
            <person name="Grigoriev I."/>
        </authorList>
    </citation>
    <scope>NUCLEOTIDE SEQUENCE</scope>
    <source>
        <strain evidence="11">CBS 116435</strain>
    </source>
</reference>
<gene>
    <name evidence="11" type="ORF">K431DRAFT_310491</name>
</gene>
<keyword evidence="4 8" id="KW-1133">Transmembrane helix</keyword>
<feature type="signal peptide" evidence="9">
    <location>
        <begin position="1"/>
        <end position="21"/>
    </location>
</feature>
<feature type="region of interest" description="Disordered" evidence="7">
    <location>
        <begin position="241"/>
        <end position="279"/>
    </location>
</feature>
<dbReference type="GO" id="GO:0005537">
    <property type="term" value="F:D-mannose binding"/>
    <property type="evidence" value="ECO:0007669"/>
    <property type="project" value="TreeGrafter"/>
</dbReference>
<dbReference type="GO" id="GO:0005789">
    <property type="term" value="C:endoplasmic reticulum membrane"/>
    <property type="evidence" value="ECO:0007669"/>
    <property type="project" value="TreeGrafter"/>
</dbReference>
<dbReference type="PROSITE" id="PS51328">
    <property type="entry name" value="L_LECTIN_LIKE"/>
    <property type="match status" value="1"/>
</dbReference>
<dbReference type="InterPro" id="IPR051136">
    <property type="entry name" value="Intracellular_Lectin-GPT"/>
</dbReference>
<feature type="domain" description="L-type lectin-like" evidence="10">
    <location>
        <begin position="24"/>
        <end position="238"/>
    </location>
</feature>
<dbReference type="Gene3D" id="2.60.120.200">
    <property type="match status" value="1"/>
</dbReference>
<feature type="compositionally biased region" description="Polar residues" evidence="7">
    <location>
        <begin position="269"/>
        <end position="279"/>
    </location>
</feature>
<dbReference type="Proteomes" id="UP000799441">
    <property type="component" value="Unassembled WGS sequence"/>
</dbReference>
<evidence type="ECO:0000256" key="8">
    <source>
        <dbReference type="SAM" id="Phobius"/>
    </source>
</evidence>
<dbReference type="GO" id="GO:0005793">
    <property type="term" value="C:endoplasmic reticulum-Golgi intermediate compartment"/>
    <property type="evidence" value="ECO:0007669"/>
    <property type="project" value="TreeGrafter"/>
</dbReference>
<evidence type="ECO:0000313" key="12">
    <source>
        <dbReference type="Proteomes" id="UP000799441"/>
    </source>
</evidence>
<sequence length="431" mass="47278">MPSRAASRVSTAWLLAAMASAQYLNEQLSFGYKTPLSPNDGTLPGWSVSSENHQPQLLSDRIILTPPVPGNTRGALWAQQPLNSEGGWTADFEFRANGGYDSPSGNVQLWFVKDKNSVGASSVYTVGNYDGLALVIDQYGGRGGGVRGFLNDGTRNFNTHGSLESLAFGHCDYSYRNLGRNSKLTIRTTNGLSVSVDDRECFSSDKISIPAGYYFGVTAATAENPDSFEIFKFVVQTGASSAPPPLQQNQKQQQQPNHLPNAPEILPDSSASEFTSTSQQFSDLHNRLQSLSHQLTSLFGEFESIARKLDTSQAVLTNGIDSLARDKLDVMNRRIEDTHRRVEAIERNVDQVRRDVEGRDYKEHLTALQKTVDGVKGSLSGEFSENLGQAITASAPRMGMFIFVVIAVQIMMAGAYLVYKKRRDSAPKKYL</sequence>
<dbReference type="GO" id="GO:0000139">
    <property type="term" value="C:Golgi membrane"/>
    <property type="evidence" value="ECO:0007669"/>
    <property type="project" value="TreeGrafter"/>
</dbReference>
<evidence type="ECO:0000256" key="9">
    <source>
        <dbReference type="SAM" id="SignalP"/>
    </source>
</evidence>
<feature type="coiled-coil region" evidence="6">
    <location>
        <begin position="328"/>
        <end position="355"/>
    </location>
</feature>
<evidence type="ECO:0000259" key="10">
    <source>
        <dbReference type="PROSITE" id="PS51328"/>
    </source>
</evidence>